<gene>
    <name evidence="13" type="primary">sars-1</name>
    <name evidence="13" type="ORF">GZH46_00794</name>
</gene>
<dbReference type="InterPro" id="IPR033729">
    <property type="entry name" value="SerRS_core"/>
</dbReference>
<dbReference type="SUPFAM" id="SSF46589">
    <property type="entry name" value="tRNA-binding arm"/>
    <property type="match status" value="1"/>
</dbReference>
<sequence>MVLDLDLFRKNKGGDPDRVRVNVRKRFDDEANVDKVIELDAVWRTLRFNLDQLNKAKNTISKEYGQRMKQSRSKSGAPQPPVPPPTPASSTPPPTPTNRDEVEDPAGANSAELDLDSLLKAINSIKADDDLEQLKKLRSHVETQSLNQQKQLEECEKSRNSVLREIGNLIHESVPISNNEDENAIVRTFGTKLEPQTIGLEKLKSHVDLIDMIESLDTERGSAIAGSRGYFLMGPAIWLQQALIQFALHFIDEAEFQIIYTPFWMRKPMMAHVAQLSQFDEELYKIVSSKGSEDSEDKYLIATSEQPIAALHYNEWMNPSKLPLRYGGFSTCFRQEVGAHGRDTRGIFRVHQFEKIEQFIVCAPSKSWEHFHEMIGNAEKFYQALNIPYRVVNIVSGALNNAAAMKYDLEAWFPGSGAYRELVSVSNCTDYQSRRLQIRYGQTKQITGQVDYVHMLNGTLCAVTRVICAILENYQTKDGIRVPDVLQPFMPSKFREFIPFTKSAPSVQQDKGDQPIKATPASS</sequence>
<evidence type="ECO:0000256" key="7">
    <source>
        <dbReference type="ARBA" id="ARBA00023146"/>
    </source>
</evidence>
<dbReference type="InterPro" id="IPR042103">
    <property type="entry name" value="SerRS_1_N_sf"/>
</dbReference>
<dbReference type="InterPro" id="IPR002314">
    <property type="entry name" value="aa-tRNA-synt_IIb"/>
</dbReference>
<evidence type="ECO:0000256" key="9">
    <source>
        <dbReference type="ARBA" id="ARBA00047929"/>
    </source>
</evidence>
<evidence type="ECO:0000256" key="5">
    <source>
        <dbReference type="ARBA" id="ARBA00022840"/>
    </source>
</evidence>
<dbReference type="Pfam" id="PF02403">
    <property type="entry name" value="Seryl_tRNA_N"/>
    <property type="match status" value="1"/>
</dbReference>
<dbReference type="Gene3D" id="1.10.287.40">
    <property type="entry name" value="Serine-tRNA synthetase, tRNA binding domain"/>
    <property type="match status" value="1"/>
</dbReference>
<name>A0ABQ7SB96_9ACAR</name>
<evidence type="ECO:0000256" key="1">
    <source>
        <dbReference type="ARBA" id="ARBA00010728"/>
    </source>
</evidence>
<keyword evidence="4" id="KW-0547">Nucleotide-binding</keyword>
<evidence type="ECO:0000256" key="6">
    <source>
        <dbReference type="ARBA" id="ARBA00022917"/>
    </source>
</evidence>
<evidence type="ECO:0000313" key="14">
    <source>
        <dbReference type="Proteomes" id="UP000825002"/>
    </source>
</evidence>
<dbReference type="InterPro" id="IPR010978">
    <property type="entry name" value="tRNA-bd_arm"/>
</dbReference>
<dbReference type="InterPro" id="IPR002317">
    <property type="entry name" value="Ser-tRNA-ligase_type_1"/>
</dbReference>
<dbReference type="EMBL" id="JAIFTH010000104">
    <property type="protein sequence ID" value="KAG9510657.1"/>
    <property type="molecule type" value="Genomic_DNA"/>
</dbReference>
<dbReference type="PROSITE" id="PS50862">
    <property type="entry name" value="AA_TRNA_LIGASE_II"/>
    <property type="match status" value="1"/>
</dbReference>
<protein>
    <recommendedName>
        <fullName evidence="2">serine--tRNA ligase</fullName>
        <ecNumber evidence="2">6.1.1.11</ecNumber>
    </recommendedName>
    <alternativeName>
        <fullName evidence="8">Seryl-tRNA synthetase</fullName>
    </alternativeName>
</protein>
<keyword evidence="5" id="KW-0067">ATP-binding</keyword>
<comment type="caution">
    <text evidence="13">The sequence shown here is derived from an EMBL/GenBank/DDBJ whole genome shotgun (WGS) entry which is preliminary data.</text>
</comment>
<evidence type="ECO:0000256" key="8">
    <source>
        <dbReference type="ARBA" id="ARBA00031113"/>
    </source>
</evidence>
<dbReference type="Pfam" id="PF00587">
    <property type="entry name" value="tRNA-synt_2b"/>
    <property type="match status" value="1"/>
</dbReference>
<dbReference type="SUPFAM" id="SSF55681">
    <property type="entry name" value="Class II aaRS and biotin synthetases"/>
    <property type="match status" value="1"/>
</dbReference>
<evidence type="ECO:0000259" key="12">
    <source>
        <dbReference type="PROSITE" id="PS50862"/>
    </source>
</evidence>
<feature type="compositionally biased region" description="Pro residues" evidence="11">
    <location>
        <begin position="78"/>
        <end position="96"/>
    </location>
</feature>
<dbReference type="Gene3D" id="3.30.930.10">
    <property type="entry name" value="Bira Bifunctional Protein, Domain 2"/>
    <property type="match status" value="1"/>
</dbReference>
<evidence type="ECO:0000256" key="10">
    <source>
        <dbReference type="ARBA" id="ARBA00048823"/>
    </source>
</evidence>
<accession>A0ABQ7SB96</accession>
<dbReference type="PRINTS" id="PR00981">
    <property type="entry name" value="TRNASYNTHSER"/>
</dbReference>
<evidence type="ECO:0000313" key="13">
    <source>
        <dbReference type="EMBL" id="KAG9510657.1"/>
    </source>
</evidence>
<dbReference type="InterPro" id="IPR006195">
    <property type="entry name" value="aa-tRNA-synth_II"/>
</dbReference>
<proteinExistence type="inferred from homology"/>
<feature type="non-terminal residue" evidence="13">
    <location>
        <position position="1"/>
    </location>
</feature>
<dbReference type="EC" id="6.1.1.11" evidence="2"/>
<reference evidence="13 14" key="1">
    <citation type="submission" date="2020-10" db="EMBL/GenBank/DDBJ databases">
        <authorList>
            <person name="Klimov P.B."/>
            <person name="Dyachkov S.M."/>
            <person name="Chetverikov P.E."/>
        </authorList>
    </citation>
    <scope>NUCLEOTIDE SEQUENCE [LARGE SCALE GENOMIC DNA]</scope>
    <source>
        <strain evidence="13">BMOC 18-1129-001#AD2665</strain>
        <tissue evidence="13">Entire mites</tissue>
    </source>
</reference>
<keyword evidence="14" id="KW-1185">Reference proteome</keyword>
<comment type="catalytic activity">
    <reaction evidence="9">
        <text>tRNA(Sec) + L-serine + ATP = L-seryl-tRNA(Sec) + AMP + diphosphate + H(+)</text>
        <dbReference type="Rhea" id="RHEA:42580"/>
        <dbReference type="Rhea" id="RHEA-COMP:9742"/>
        <dbReference type="Rhea" id="RHEA-COMP:10128"/>
        <dbReference type="ChEBI" id="CHEBI:15378"/>
        <dbReference type="ChEBI" id="CHEBI:30616"/>
        <dbReference type="ChEBI" id="CHEBI:33019"/>
        <dbReference type="ChEBI" id="CHEBI:33384"/>
        <dbReference type="ChEBI" id="CHEBI:78442"/>
        <dbReference type="ChEBI" id="CHEBI:78533"/>
        <dbReference type="ChEBI" id="CHEBI:456215"/>
        <dbReference type="EC" id="6.1.1.11"/>
    </reaction>
</comment>
<comment type="catalytic activity">
    <reaction evidence="10">
        <text>tRNA(Ser) + L-serine + ATP = L-seryl-tRNA(Ser) + AMP + diphosphate + H(+)</text>
        <dbReference type="Rhea" id="RHEA:12292"/>
        <dbReference type="Rhea" id="RHEA-COMP:9669"/>
        <dbReference type="Rhea" id="RHEA-COMP:9703"/>
        <dbReference type="ChEBI" id="CHEBI:15378"/>
        <dbReference type="ChEBI" id="CHEBI:30616"/>
        <dbReference type="ChEBI" id="CHEBI:33019"/>
        <dbReference type="ChEBI" id="CHEBI:33384"/>
        <dbReference type="ChEBI" id="CHEBI:78442"/>
        <dbReference type="ChEBI" id="CHEBI:78533"/>
        <dbReference type="ChEBI" id="CHEBI:456215"/>
        <dbReference type="EC" id="6.1.1.11"/>
    </reaction>
</comment>
<dbReference type="GO" id="GO:0016874">
    <property type="term" value="F:ligase activity"/>
    <property type="evidence" value="ECO:0007669"/>
    <property type="project" value="UniProtKB-KW"/>
</dbReference>
<evidence type="ECO:0000256" key="3">
    <source>
        <dbReference type="ARBA" id="ARBA00022598"/>
    </source>
</evidence>
<dbReference type="NCBIfam" id="TIGR00414">
    <property type="entry name" value="serS"/>
    <property type="match status" value="1"/>
</dbReference>
<keyword evidence="7" id="KW-0030">Aminoacyl-tRNA synthetase</keyword>
<feature type="region of interest" description="Disordered" evidence="11">
    <location>
        <begin position="64"/>
        <end position="105"/>
    </location>
</feature>
<dbReference type="InterPro" id="IPR045864">
    <property type="entry name" value="aa-tRNA-synth_II/BPL/LPL"/>
</dbReference>
<evidence type="ECO:0000256" key="4">
    <source>
        <dbReference type="ARBA" id="ARBA00022741"/>
    </source>
</evidence>
<feature type="domain" description="Aminoacyl-transfer RNA synthetases class-II family profile" evidence="12">
    <location>
        <begin position="239"/>
        <end position="499"/>
    </location>
</feature>
<feature type="region of interest" description="Disordered" evidence="11">
    <location>
        <begin position="504"/>
        <end position="523"/>
    </location>
</feature>
<dbReference type="InterPro" id="IPR015866">
    <property type="entry name" value="Ser-tRNA-synth_1_N"/>
</dbReference>
<keyword evidence="6" id="KW-0648">Protein biosynthesis</keyword>
<dbReference type="PIRSF" id="PIRSF001529">
    <property type="entry name" value="Ser-tRNA-synth_IIa"/>
    <property type="match status" value="1"/>
</dbReference>
<comment type="similarity">
    <text evidence="1">Belongs to the class-II aminoacyl-tRNA synthetase family. Type-1 seryl-tRNA synthetase subfamily.</text>
</comment>
<keyword evidence="3 13" id="KW-0436">Ligase</keyword>
<organism evidence="13 14">
    <name type="scientific">Fragariocoptes setiger</name>
    <dbReference type="NCBI Taxonomy" id="1670756"/>
    <lineage>
        <taxon>Eukaryota</taxon>
        <taxon>Metazoa</taxon>
        <taxon>Ecdysozoa</taxon>
        <taxon>Arthropoda</taxon>
        <taxon>Chelicerata</taxon>
        <taxon>Arachnida</taxon>
        <taxon>Acari</taxon>
        <taxon>Acariformes</taxon>
        <taxon>Trombidiformes</taxon>
        <taxon>Prostigmata</taxon>
        <taxon>Eupodina</taxon>
        <taxon>Eriophyoidea</taxon>
        <taxon>Phytoptidae</taxon>
        <taxon>Fragariocoptes</taxon>
    </lineage>
</organism>
<dbReference type="CDD" id="cd00770">
    <property type="entry name" value="SerRS_core"/>
    <property type="match status" value="1"/>
</dbReference>
<dbReference type="Proteomes" id="UP000825002">
    <property type="component" value="Unassembled WGS sequence"/>
</dbReference>
<evidence type="ECO:0000256" key="11">
    <source>
        <dbReference type="SAM" id="MobiDB-lite"/>
    </source>
</evidence>
<dbReference type="PANTHER" id="PTHR11778">
    <property type="entry name" value="SERYL-TRNA SYNTHETASE"/>
    <property type="match status" value="1"/>
</dbReference>
<evidence type="ECO:0000256" key="2">
    <source>
        <dbReference type="ARBA" id="ARBA00012840"/>
    </source>
</evidence>